<evidence type="ECO:0000256" key="1">
    <source>
        <dbReference type="SAM" id="MobiDB-lite"/>
    </source>
</evidence>
<dbReference type="EMBL" id="PPTU01000012">
    <property type="protein sequence ID" value="RDB69747.1"/>
    <property type="molecule type" value="Genomic_DNA"/>
</dbReference>
<dbReference type="AlphaFoldDB" id="A0A369MDA9"/>
<dbReference type="CDD" id="cd06577">
    <property type="entry name" value="PASTA_pknB"/>
    <property type="match status" value="3"/>
</dbReference>
<feature type="region of interest" description="Disordered" evidence="1">
    <location>
        <begin position="49"/>
        <end position="69"/>
    </location>
</feature>
<dbReference type="PROSITE" id="PS51178">
    <property type="entry name" value="PASTA"/>
    <property type="match status" value="4"/>
</dbReference>
<dbReference type="InterPro" id="IPR005543">
    <property type="entry name" value="PASTA_dom"/>
</dbReference>
<evidence type="ECO:0000313" key="3">
    <source>
        <dbReference type="EMBL" id="RDB69747.1"/>
    </source>
</evidence>
<evidence type="ECO:0000259" key="2">
    <source>
        <dbReference type="PROSITE" id="PS51178"/>
    </source>
</evidence>
<accession>A0A369MDA9</accession>
<name>A0A369MDA9_EGGLN</name>
<dbReference type="Pfam" id="PF03793">
    <property type="entry name" value="PASTA"/>
    <property type="match status" value="4"/>
</dbReference>
<comment type="caution">
    <text evidence="3">The sequence shown here is derived from an EMBL/GenBank/DDBJ whole genome shotgun (WGS) entry which is preliminary data.</text>
</comment>
<feature type="domain" description="PASTA" evidence="2">
    <location>
        <begin position="66"/>
        <end position="133"/>
    </location>
</feature>
<dbReference type="SMART" id="SM00740">
    <property type="entry name" value="PASTA"/>
    <property type="match status" value="4"/>
</dbReference>
<gene>
    <name evidence="3" type="ORF">C1875_08855</name>
</gene>
<dbReference type="SUPFAM" id="SSF54184">
    <property type="entry name" value="Penicillin-binding protein 2x (pbp-2x), c-terminal domain"/>
    <property type="match status" value="2"/>
</dbReference>
<protein>
    <submittedName>
        <fullName evidence="3">Penicillin-binding protein</fullName>
    </submittedName>
</protein>
<reference evidence="3 4" key="1">
    <citation type="journal article" date="2018" name="Elife">
        <title>Discovery and characterization of a prevalent human gut bacterial enzyme sufficient for the inactivation of a family of plant toxins.</title>
        <authorList>
            <person name="Koppel N."/>
            <person name="Bisanz J.E."/>
            <person name="Pandelia M.E."/>
            <person name="Turnbaugh P.J."/>
            <person name="Balskus E.P."/>
        </authorList>
    </citation>
    <scope>NUCLEOTIDE SEQUENCE [LARGE SCALE GENOMIC DNA]</scope>
    <source>
        <strain evidence="3 4">W1 BHI 6</strain>
    </source>
</reference>
<dbReference type="Proteomes" id="UP000253970">
    <property type="component" value="Unassembled WGS sequence"/>
</dbReference>
<proteinExistence type="predicted"/>
<organism evidence="3 4">
    <name type="scientific">Eggerthella lenta</name>
    <name type="common">Eubacterium lentum</name>
    <dbReference type="NCBI Taxonomy" id="84112"/>
    <lineage>
        <taxon>Bacteria</taxon>
        <taxon>Bacillati</taxon>
        <taxon>Actinomycetota</taxon>
        <taxon>Coriobacteriia</taxon>
        <taxon>Eggerthellales</taxon>
        <taxon>Eggerthellaceae</taxon>
        <taxon>Eggerthella</taxon>
    </lineage>
</organism>
<sequence>MSGFSMHGEKESASAFALKRTRRIAAICIAALMAFGALGLAGCSCSNTSAKTDDDNAKKEQVDDKKNATKTVPNVVGMTKDDAERVIKDAGFAVGAETEEASETVVAGAVVSQSVKAKSEAKAGSSIGITVSKGSGKPAKRVPVPSLIGMTQTQAEDVLASLKLVSKAEDPVYSEDAKPGTIFKQSVAAGTEVEEGSTVSFTAALGKDFAIVPRVIGLDRDGAFDALKKASFNVDIIEAYSGNVAAGKVMYQNPSEGVQCVSGTKVTITLSKGAAPAPTEQVAVPNVVTLTLEQAQGVLESAGLACKFAGEEEGMVVEQSIAAGTKVDRGSTVTVKLEILPTGSAEGQAA</sequence>
<evidence type="ECO:0000313" key="4">
    <source>
        <dbReference type="Proteomes" id="UP000253970"/>
    </source>
</evidence>
<feature type="domain" description="PASTA" evidence="2">
    <location>
        <begin position="278"/>
        <end position="339"/>
    </location>
</feature>
<dbReference type="CDD" id="cd06575">
    <property type="entry name" value="PASTA_Pbp2x-like_2"/>
    <property type="match status" value="1"/>
</dbReference>
<dbReference type="RefSeq" id="WP_114533966.1">
    <property type="nucleotide sequence ID" value="NZ_JADNER010000007.1"/>
</dbReference>
<feature type="domain" description="PASTA" evidence="2">
    <location>
        <begin position="137"/>
        <end position="205"/>
    </location>
</feature>
<feature type="compositionally biased region" description="Basic and acidic residues" evidence="1">
    <location>
        <begin position="51"/>
        <end position="67"/>
    </location>
</feature>
<dbReference type="Gene3D" id="3.30.10.20">
    <property type="match status" value="4"/>
</dbReference>
<feature type="domain" description="PASTA" evidence="2">
    <location>
        <begin position="206"/>
        <end position="272"/>
    </location>
</feature>